<organism evidence="1 2">
    <name type="scientific">Vibrio kanaloae</name>
    <dbReference type="NCBI Taxonomy" id="170673"/>
    <lineage>
        <taxon>Bacteria</taxon>
        <taxon>Pseudomonadati</taxon>
        <taxon>Pseudomonadota</taxon>
        <taxon>Gammaproteobacteria</taxon>
        <taxon>Vibrionales</taxon>
        <taxon>Vibrionaceae</taxon>
        <taxon>Vibrio</taxon>
    </lineage>
</organism>
<comment type="caution">
    <text evidence="1">The sequence shown here is derived from an EMBL/GenBank/DDBJ whole genome shotgun (WGS) entry which is preliminary data.</text>
</comment>
<dbReference type="Proteomes" id="UP000307574">
    <property type="component" value="Unassembled WGS sequence"/>
</dbReference>
<evidence type="ECO:0000313" key="2">
    <source>
        <dbReference type="Proteomes" id="UP000307574"/>
    </source>
</evidence>
<name>A0A4U1YVJ5_9VIBR</name>
<dbReference type="RefSeq" id="WP_123924941.1">
    <property type="nucleotide sequence ID" value="NZ_SYUV01000109.1"/>
</dbReference>
<reference evidence="1 2" key="1">
    <citation type="submission" date="2019-04" db="EMBL/GenBank/DDBJ databases">
        <title>A reverse ecology approach based on a biological definition of microbial populations.</title>
        <authorList>
            <person name="Arevalo P."/>
            <person name="Vaninsberghe D."/>
            <person name="Elsherbini J."/>
            <person name="Gore J."/>
            <person name="Polz M."/>
        </authorList>
    </citation>
    <scope>NUCLEOTIDE SEQUENCE [LARGE SCALE GENOMIC DNA]</scope>
    <source>
        <strain evidence="1 2">10N.261.46.F4</strain>
    </source>
</reference>
<dbReference type="AlphaFoldDB" id="A0A4U1YVJ5"/>
<accession>A0A4U1YVJ5</accession>
<evidence type="ECO:0000313" key="1">
    <source>
        <dbReference type="EMBL" id="TKF25473.1"/>
    </source>
</evidence>
<proteinExistence type="predicted"/>
<gene>
    <name evidence="1" type="ORF">FCV50_22240</name>
</gene>
<protein>
    <submittedName>
        <fullName evidence="1">Uncharacterized protein</fullName>
    </submittedName>
</protein>
<sequence>MTKKSNTEIRNVREELEKAQSRSRARTLSLDNFYEKVSTLQQTLDDVLYKHDQRGIEASITVYTKVASAYNGVPQATFVDLVRNTKGWKLVGVRRDTGIPADIQIHNLEKYKEQIAYKITRDTQRIVCPDIQD</sequence>
<dbReference type="EMBL" id="SYUV01000109">
    <property type="protein sequence ID" value="TKF25473.1"/>
    <property type="molecule type" value="Genomic_DNA"/>
</dbReference>